<dbReference type="EMBL" id="CADCUR010000116">
    <property type="protein sequence ID" value="CAA9398278.1"/>
    <property type="molecule type" value="Genomic_DNA"/>
</dbReference>
<evidence type="ECO:0000313" key="2">
    <source>
        <dbReference type="EMBL" id="CAA9398278.1"/>
    </source>
</evidence>
<keyword evidence="1" id="KW-0175">Coiled coil</keyword>
<dbReference type="InterPro" id="IPR013324">
    <property type="entry name" value="RNA_pol_sigma_r3/r4-like"/>
</dbReference>
<organism evidence="2">
    <name type="scientific">uncultured Pyrinomonadaceae bacterium</name>
    <dbReference type="NCBI Taxonomy" id="2283094"/>
    <lineage>
        <taxon>Bacteria</taxon>
        <taxon>Pseudomonadati</taxon>
        <taxon>Acidobacteriota</taxon>
        <taxon>Blastocatellia</taxon>
        <taxon>Blastocatellales</taxon>
        <taxon>Pyrinomonadaceae</taxon>
        <taxon>environmental samples</taxon>
    </lineage>
</organism>
<accession>A0A6J4NVB4</accession>
<dbReference type="AlphaFoldDB" id="A0A6J4NVB4"/>
<feature type="coiled-coil region" evidence="1">
    <location>
        <begin position="162"/>
        <end position="189"/>
    </location>
</feature>
<sequence length="202" mass="23138">MEANSTLKKNWVLTPDAFAKLLAAFAPDSEESGAKYEAARTRLIKLFQWRGVFDAEEAADETLNRVARKIDEGEIVRDMSAFIGGIARFVLLEKLKSKERTNVPLEDAPPAAFVKQPEEFADDPADEQKLRCFNRCMREMPEDMRQIVVEYYNAEADGSIRIEHRKRMAERLNLEMNALRNRALRARGKLEDCIKNCIDGKK</sequence>
<reference evidence="2" key="1">
    <citation type="submission" date="2020-02" db="EMBL/GenBank/DDBJ databases">
        <authorList>
            <person name="Meier V. D."/>
        </authorList>
    </citation>
    <scope>NUCLEOTIDE SEQUENCE</scope>
    <source>
        <strain evidence="2">AVDCRST_MAG74</strain>
    </source>
</reference>
<protein>
    <submittedName>
        <fullName evidence="2">Uncharacterized protein</fullName>
    </submittedName>
</protein>
<evidence type="ECO:0000256" key="1">
    <source>
        <dbReference type="SAM" id="Coils"/>
    </source>
</evidence>
<gene>
    <name evidence="2" type="ORF">AVDCRST_MAG74-1428</name>
</gene>
<dbReference type="SUPFAM" id="SSF88659">
    <property type="entry name" value="Sigma3 and sigma4 domains of RNA polymerase sigma factors"/>
    <property type="match status" value="1"/>
</dbReference>
<name>A0A6J4NVB4_9BACT</name>
<proteinExistence type="predicted"/>